<evidence type="ECO:0000256" key="5">
    <source>
        <dbReference type="RuleBase" id="RU003682"/>
    </source>
</evidence>
<evidence type="ECO:0000313" key="7">
    <source>
        <dbReference type="EMBL" id="KAK6929804.1"/>
    </source>
</evidence>
<gene>
    <name evidence="7" type="ORF">RJ641_003898</name>
</gene>
<evidence type="ECO:0000256" key="3">
    <source>
        <dbReference type="ARBA" id="ARBA00023002"/>
    </source>
</evidence>
<protein>
    <submittedName>
        <fullName evidence="7">Non-hem dioxygenase N-terminal domain</fullName>
    </submittedName>
</protein>
<sequence length="391" mass="43976">MVLTNAAEVSAESESNYDRTSEVKAFEDSKLGVKGLVDAGITKIPRFFIHQPDKLYKLSDSEPEFSIPVIDLKGVKESPILLRADIIDRVRDASEKWGFFQVVNHGVPLSVLDEMINGVRRFFEQDDEVKKELYSCDQKRKFFYCSNPFLSRAPAATWKDLFGCYMAPNPPDPESIPAACRDIMIEYSKQMMKLATTLLELLSEALGLKPDYLEEIDVAKALRLQGHYHPACPEPELTLGSGNHTDLGILTLLLQDEIGGLQILHKNQWVNVPPIHGALVVNLGDLMQASVNQAELFSFQLISNDKFKSANHQVVSKSVGPRISVPCFFRPTVEDDTPRLYGPIKELLSEGNPAIYREITMKELFSHFSTKKFEWVPVLENFKLSRSASVV</sequence>
<dbReference type="Proteomes" id="UP001370490">
    <property type="component" value="Unassembled WGS sequence"/>
</dbReference>
<keyword evidence="4 5" id="KW-0408">Iron</keyword>
<dbReference type="Gene3D" id="2.60.120.330">
    <property type="entry name" value="B-lactam Antibiotic, Isopenicillin N Synthase, Chain"/>
    <property type="match status" value="1"/>
</dbReference>
<evidence type="ECO:0000256" key="1">
    <source>
        <dbReference type="ARBA" id="ARBA00008056"/>
    </source>
</evidence>
<evidence type="ECO:0000259" key="6">
    <source>
        <dbReference type="PROSITE" id="PS51471"/>
    </source>
</evidence>
<dbReference type="GO" id="GO:0046872">
    <property type="term" value="F:metal ion binding"/>
    <property type="evidence" value="ECO:0007669"/>
    <property type="project" value="UniProtKB-KW"/>
</dbReference>
<evidence type="ECO:0000313" key="8">
    <source>
        <dbReference type="Proteomes" id="UP001370490"/>
    </source>
</evidence>
<feature type="domain" description="Fe2OG dioxygenase" evidence="6">
    <location>
        <begin position="220"/>
        <end position="331"/>
    </location>
</feature>
<dbReference type="FunFam" id="2.60.120.330:FF:000005">
    <property type="entry name" value="1-aminocyclopropane-1-carboxylate oxidase homolog 1"/>
    <property type="match status" value="1"/>
</dbReference>
<keyword evidence="8" id="KW-1185">Reference proteome</keyword>
<dbReference type="InterPro" id="IPR026992">
    <property type="entry name" value="DIOX_N"/>
</dbReference>
<proteinExistence type="inferred from homology"/>
<keyword evidence="7" id="KW-0223">Dioxygenase</keyword>
<comment type="caution">
    <text evidence="7">The sequence shown here is derived from an EMBL/GenBank/DDBJ whole genome shotgun (WGS) entry which is preliminary data.</text>
</comment>
<dbReference type="GO" id="GO:0051213">
    <property type="term" value="F:dioxygenase activity"/>
    <property type="evidence" value="ECO:0007669"/>
    <property type="project" value="UniProtKB-KW"/>
</dbReference>
<dbReference type="SUPFAM" id="SSF51197">
    <property type="entry name" value="Clavaminate synthase-like"/>
    <property type="match status" value="1"/>
</dbReference>
<dbReference type="PANTHER" id="PTHR10209:SF884">
    <property type="entry name" value="1-AMINOCYCLOPROPANE-1-CARBOXYLATE OXIDASE HOMOLOG 1-LIKE"/>
    <property type="match status" value="1"/>
</dbReference>
<keyword evidence="2 5" id="KW-0479">Metal-binding</keyword>
<dbReference type="InterPro" id="IPR005123">
    <property type="entry name" value="Oxoglu/Fe-dep_dioxygenase_dom"/>
</dbReference>
<dbReference type="InterPro" id="IPR027443">
    <property type="entry name" value="IPNS-like_sf"/>
</dbReference>
<dbReference type="PANTHER" id="PTHR10209">
    <property type="entry name" value="OXIDOREDUCTASE, 2OG-FE II OXYGENASE FAMILY PROTEIN"/>
    <property type="match status" value="1"/>
</dbReference>
<name>A0AAN8Z7R9_9MAGN</name>
<dbReference type="Pfam" id="PF14226">
    <property type="entry name" value="DIOX_N"/>
    <property type="match status" value="1"/>
</dbReference>
<dbReference type="Pfam" id="PF03171">
    <property type="entry name" value="2OG-FeII_Oxy"/>
    <property type="match status" value="1"/>
</dbReference>
<reference evidence="7 8" key="1">
    <citation type="submission" date="2023-12" db="EMBL/GenBank/DDBJ databases">
        <title>A high-quality genome assembly for Dillenia turbinata (Dilleniales).</title>
        <authorList>
            <person name="Chanderbali A."/>
        </authorList>
    </citation>
    <scope>NUCLEOTIDE SEQUENCE [LARGE SCALE GENOMIC DNA]</scope>
    <source>
        <strain evidence="7">LSX21</strain>
        <tissue evidence="7">Leaf</tissue>
    </source>
</reference>
<dbReference type="AlphaFoldDB" id="A0AAN8Z7R9"/>
<comment type="similarity">
    <text evidence="1 5">Belongs to the iron/ascorbate-dependent oxidoreductase family.</text>
</comment>
<dbReference type="PROSITE" id="PS51471">
    <property type="entry name" value="FE2OG_OXY"/>
    <property type="match status" value="1"/>
</dbReference>
<dbReference type="EMBL" id="JBAMMX010000012">
    <property type="protein sequence ID" value="KAK6929804.1"/>
    <property type="molecule type" value="Genomic_DNA"/>
</dbReference>
<evidence type="ECO:0000256" key="4">
    <source>
        <dbReference type="ARBA" id="ARBA00023004"/>
    </source>
</evidence>
<evidence type="ECO:0000256" key="2">
    <source>
        <dbReference type="ARBA" id="ARBA00022723"/>
    </source>
</evidence>
<keyword evidence="3 5" id="KW-0560">Oxidoreductase</keyword>
<dbReference type="InterPro" id="IPR044861">
    <property type="entry name" value="IPNS-like_FE2OG_OXY"/>
</dbReference>
<organism evidence="7 8">
    <name type="scientific">Dillenia turbinata</name>
    <dbReference type="NCBI Taxonomy" id="194707"/>
    <lineage>
        <taxon>Eukaryota</taxon>
        <taxon>Viridiplantae</taxon>
        <taxon>Streptophyta</taxon>
        <taxon>Embryophyta</taxon>
        <taxon>Tracheophyta</taxon>
        <taxon>Spermatophyta</taxon>
        <taxon>Magnoliopsida</taxon>
        <taxon>eudicotyledons</taxon>
        <taxon>Gunneridae</taxon>
        <taxon>Pentapetalae</taxon>
        <taxon>Dilleniales</taxon>
        <taxon>Dilleniaceae</taxon>
        <taxon>Dillenia</taxon>
    </lineage>
</organism>
<accession>A0AAN8Z7R9</accession>